<organism evidence="1 2">
    <name type="scientific">Acaulospora colombiana</name>
    <dbReference type="NCBI Taxonomy" id="27376"/>
    <lineage>
        <taxon>Eukaryota</taxon>
        <taxon>Fungi</taxon>
        <taxon>Fungi incertae sedis</taxon>
        <taxon>Mucoromycota</taxon>
        <taxon>Glomeromycotina</taxon>
        <taxon>Glomeromycetes</taxon>
        <taxon>Diversisporales</taxon>
        <taxon>Acaulosporaceae</taxon>
        <taxon>Acaulospora</taxon>
    </lineage>
</organism>
<gene>
    <name evidence="1" type="ORF">ACOLOM_LOCUS2689</name>
</gene>
<name>A0ACA9L017_9GLOM</name>
<protein>
    <submittedName>
        <fullName evidence="1">12335_t:CDS:1</fullName>
    </submittedName>
</protein>
<sequence>MLAPQLSTSEAVTSSFTDTNSSNTEVISLWTDEAIEEAKTRPSSPLTINNDIKDVNPEAEQAKLIELCRDLDNCERTSRAIVD</sequence>
<keyword evidence="2" id="KW-1185">Reference proteome</keyword>
<dbReference type="EMBL" id="CAJVPT010003655">
    <property type="protein sequence ID" value="CAG8498440.1"/>
    <property type="molecule type" value="Genomic_DNA"/>
</dbReference>
<accession>A0ACA9L017</accession>
<reference evidence="1" key="1">
    <citation type="submission" date="2021-06" db="EMBL/GenBank/DDBJ databases">
        <authorList>
            <person name="Kallberg Y."/>
            <person name="Tangrot J."/>
            <person name="Rosling A."/>
        </authorList>
    </citation>
    <scope>NUCLEOTIDE SEQUENCE</scope>
    <source>
        <strain evidence="1">CL356</strain>
    </source>
</reference>
<dbReference type="Proteomes" id="UP000789525">
    <property type="component" value="Unassembled WGS sequence"/>
</dbReference>
<evidence type="ECO:0000313" key="1">
    <source>
        <dbReference type="EMBL" id="CAG8498440.1"/>
    </source>
</evidence>
<evidence type="ECO:0000313" key="2">
    <source>
        <dbReference type="Proteomes" id="UP000789525"/>
    </source>
</evidence>
<proteinExistence type="predicted"/>
<comment type="caution">
    <text evidence="1">The sequence shown here is derived from an EMBL/GenBank/DDBJ whole genome shotgun (WGS) entry which is preliminary data.</text>
</comment>